<evidence type="ECO:0000256" key="1">
    <source>
        <dbReference type="SAM" id="Phobius"/>
    </source>
</evidence>
<proteinExistence type="predicted"/>
<gene>
    <name evidence="2" type="ORF">KC980_02545</name>
</gene>
<protein>
    <submittedName>
        <fullName evidence="2">Uncharacterized protein</fullName>
    </submittedName>
</protein>
<sequence>MKDLILIILATIFTIIVWMILGGITNLADVSERKSIESTVPINGTIDQEFLVEINKE</sequence>
<organism evidence="2 3">
    <name type="scientific">candidate division WWE3 bacterium</name>
    <dbReference type="NCBI Taxonomy" id="2053526"/>
    <lineage>
        <taxon>Bacteria</taxon>
        <taxon>Katanobacteria</taxon>
    </lineage>
</organism>
<accession>A0A955EBJ6</accession>
<evidence type="ECO:0000313" key="2">
    <source>
        <dbReference type="EMBL" id="MCA9308365.1"/>
    </source>
</evidence>
<dbReference type="EMBL" id="JAGQNX010000073">
    <property type="protein sequence ID" value="MCA9308365.1"/>
    <property type="molecule type" value="Genomic_DNA"/>
</dbReference>
<comment type="caution">
    <text evidence="2">The sequence shown here is derived from an EMBL/GenBank/DDBJ whole genome shotgun (WGS) entry which is preliminary data.</text>
</comment>
<keyword evidence="1" id="KW-1133">Transmembrane helix</keyword>
<reference evidence="2" key="1">
    <citation type="submission" date="2020-04" db="EMBL/GenBank/DDBJ databases">
        <authorList>
            <person name="Zhang T."/>
        </authorList>
    </citation>
    <scope>NUCLEOTIDE SEQUENCE</scope>
    <source>
        <strain evidence="2">HKST-UBA79</strain>
    </source>
</reference>
<reference evidence="2" key="2">
    <citation type="journal article" date="2021" name="Microbiome">
        <title>Successional dynamics and alternative stable states in a saline activated sludge microbial community over 9 years.</title>
        <authorList>
            <person name="Wang Y."/>
            <person name="Ye J."/>
            <person name="Ju F."/>
            <person name="Liu L."/>
            <person name="Boyd J.A."/>
            <person name="Deng Y."/>
            <person name="Parks D.H."/>
            <person name="Jiang X."/>
            <person name="Yin X."/>
            <person name="Woodcroft B.J."/>
            <person name="Tyson G.W."/>
            <person name="Hugenholtz P."/>
            <person name="Polz M.F."/>
            <person name="Zhang T."/>
        </authorList>
    </citation>
    <scope>NUCLEOTIDE SEQUENCE</scope>
    <source>
        <strain evidence="2">HKST-UBA79</strain>
    </source>
</reference>
<dbReference type="Proteomes" id="UP000740557">
    <property type="component" value="Unassembled WGS sequence"/>
</dbReference>
<dbReference type="AlphaFoldDB" id="A0A955EBJ6"/>
<keyword evidence="1" id="KW-0472">Membrane</keyword>
<evidence type="ECO:0000313" key="3">
    <source>
        <dbReference type="Proteomes" id="UP000740557"/>
    </source>
</evidence>
<keyword evidence="1" id="KW-0812">Transmembrane</keyword>
<feature type="transmembrane region" description="Helical" evidence="1">
    <location>
        <begin position="6"/>
        <end position="28"/>
    </location>
</feature>
<name>A0A955EBJ6_UNCKA</name>